<gene>
    <name evidence="1" type="ORF">PAECIP111894_05755</name>
</gene>
<protein>
    <submittedName>
        <fullName evidence="1">Uncharacterized protein</fullName>
    </submittedName>
</protein>
<accession>A0ABN8FNE0</accession>
<name>A0ABN8FNE0_9BACL</name>
<keyword evidence="2" id="KW-1185">Reference proteome</keyword>
<evidence type="ECO:0000313" key="1">
    <source>
        <dbReference type="EMBL" id="CAH1059543.1"/>
    </source>
</evidence>
<dbReference type="Proteomes" id="UP000838749">
    <property type="component" value="Unassembled WGS sequence"/>
</dbReference>
<dbReference type="RefSeq" id="WP_234541561.1">
    <property type="nucleotide sequence ID" value="NZ_CAKMAB010000059.1"/>
</dbReference>
<sequence>MKGVTSRSFQGGNVMYLVNNWGVAGPAFSDLGKGIQEIIAGTKTPRQVLEAVDKKAVKLLEKSK</sequence>
<reference evidence="1" key="1">
    <citation type="submission" date="2021-12" db="EMBL/GenBank/DDBJ databases">
        <authorList>
            <person name="Criscuolo A."/>
        </authorList>
    </citation>
    <scope>NUCLEOTIDE SEQUENCE</scope>
    <source>
        <strain evidence="1">CIP111894</strain>
    </source>
</reference>
<dbReference type="EMBL" id="CAKMAB010000059">
    <property type="protein sequence ID" value="CAH1059543.1"/>
    <property type="molecule type" value="Genomic_DNA"/>
</dbReference>
<proteinExistence type="predicted"/>
<organism evidence="1 2">
    <name type="scientific">Paenibacillus pseudetheri</name>
    <dbReference type="NCBI Taxonomy" id="2897682"/>
    <lineage>
        <taxon>Bacteria</taxon>
        <taxon>Bacillati</taxon>
        <taxon>Bacillota</taxon>
        <taxon>Bacilli</taxon>
        <taxon>Bacillales</taxon>
        <taxon>Paenibacillaceae</taxon>
        <taxon>Paenibacillus</taxon>
    </lineage>
</organism>
<evidence type="ECO:0000313" key="2">
    <source>
        <dbReference type="Proteomes" id="UP000838749"/>
    </source>
</evidence>
<comment type="caution">
    <text evidence="1">The sequence shown here is derived from an EMBL/GenBank/DDBJ whole genome shotgun (WGS) entry which is preliminary data.</text>
</comment>